<dbReference type="EMBL" id="JAGGNH010000007">
    <property type="protein sequence ID" value="KAJ0966788.1"/>
    <property type="molecule type" value="Genomic_DNA"/>
</dbReference>
<proteinExistence type="predicted"/>
<keyword evidence="3" id="KW-1185">Reference proteome</keyword>
<evidence type="ECO:0000313" key="2">
    <source>
        <dbReference type="EMBL" id="KAJ0966788.1"/>
    </source>
</evidence>
<dbReference type="Pfam" id="PF00646">
    <property type="entry name" value="F-box"/>
    <property type="match status" value="1"/>
</dbReference>
<dbReference type="SMART" id="SM00256">
    <property type="entry name" value="FBOX"/>
    <property type="match status" value="1"/>
</dbReference>
<name>A0A9D5C5K3_9LILI</name>
<evidence type="ECO:0000259" key="1">
    <source>
        <dbReference type="PROSITE" id="PS50181"/>
    </source>
</evidence>
<dbReference type="CDD" id="cd22157">
    <property type="entry name" value="F-box_AtFBW1-like"/>
    <property type="match status" value="1"/>
</dbReference>
<gene>
    <name evidence="2" type="ORF">J5N97_023705</name>
</gene>
<dbReference type="OrthoDB" id="1913441at2759"/>
<dbReference type="Gene3D" id="2.120.10.80">
    <property type="entry name" value="Kelch-type beta propeller"/>
    <property type="match status" value="2"/>
</dbReference>
<dbReference type="Proteomes" id="UP001085076">
    <property type="component" value="Miscellaneous, Linkage group lg07"/>
</dbReference>
<dbReference type="SUPFAM" id="SSF81383">
    <property type="entry name" value="F-box domain"/>
    <property type="match status" value="1"/>
</dbReference>
<dbReference type="SUPFAM" id="SSF117281">
    <property type="entry name" value="Kelch motif"/>
    <property type="match status" value="1"/>
</dbReference>
<dbReference type="InterPro" id="IPR001810">
    <property type="entry name" value="F-box_dom"/>
</dbReference>
<feature type="domain" description="F-box" evidence="1">
    <location>
        <begin position="172"/>
        <end position="217"/>
    </location>
</feature>
<dbReference type="PANTHER" id="PTHR47712">
    <property type="entry name" value="OS09G0555300 PROTEIN"/>
    <property type="match status" value="1"/>
</dbReference>
<accession>A0A9D5C5K3</accession>
<protein>
    <recommendedName>
        <fullName evidence="1">F-box domain-containing protein</fullName>
    </recommendedName>
</protein>
<organism evidence="2 3">
    <name type="scientific">Dioscorea zingiberensis</name>
    <dbReference type="NCBI Taxonomy" id="325984"/>
    <lineage>
        <taxon>Eukaryota</taxon>
        <taxon>Viridiplantae</taxon>
        <taxon>Streptophyta</taxon>
        <taxon>Embryophyta</taxon>
        <taxon>Tracheophyta</taxon>
        <taxon>Spermatophyta</taxon>
        <taxon>Magnoliopsida</taxon>
        <taxon>Liliopsida</taxon>
        <taxon>Dioscoreales</taxon>
        <taxon>Dioscoreaceae</taxon>
        <taxon>Dioscorea</taxon>
    </lineage>
</organism>
<dbReference type="Gene3D" id="1.20.1280.50">
    <property type="match status" value="1"/>
</dbReference>
<dbReference type="GO" id="GO:0019005">
    <property type="term" value="C:SCF ubiquitin ligase complex"/>
    <property type="evidence" value="ECO:0007669"/>
    <property type="project" value="TreeGrafter"/>
</dbReference>
<dbReference type="InterPro" id="IPR036047">
    <property type="entry name" value="F-box-like_dom_sf"/>
</dbReference>
<reference evidence="2" key="1">
    <citation type="submission" date="2021-03" db="EMBL/GenBank/DDBJ databases">
        <authorList>
            <person name="Li Z."/>
            <person name="Yang C."/>
        </authorList>
    </citation>
    <scope>NUCLEOTIDE SEQUENCE</scope>
    <source>
        <strain evidence="2">Dzin_1.0</strain>
        <tissue evidence="2">Leaf</tissue>
    </source>
</reference>
<dbReference type="AlphaFoldDB" id="A0A9D5C5K3"/>
<evidence type="ECO:0000313" key="3">
    <source>
        <dbReference type="Proteomes" id="UP001085076"/>
    </source>
</evidence>
<dbReference type="PROSITE" id="PS50181">
    <property type="entry name" value="FBOX"/>
    <property type="match status" value="1"/>
</dbReference>
<comment type="caution">
    <text evidence="2">The sequence shown here is derived from an EMBL/GenBank/DDBJ whole genome shotgun (WGS) entry which is preliminary data.</text>
</comment>
<dbReference type="InterPro" id="IPR015915">
    <property type="entry name" value="Kelch-typ_b-propeller"/>
</dbReference>
<dbReference type="PANTHER" id="PTHR47712:SF1">
    <property type="entry name" value="OS09G0555300 PROTEIN"/>
    <property type="match status" value="1"/>
</dbReference>
<sequence length="620" mass="70387">MANVSDFNRSKSSSRATLLNHDSQRVVKVSGLSDEFSNGESSLQRDISALSLSKRLANSVSLNLVKKKDKLKKKCIQGVYQSQESSQTMCSSSGLISRYLRGGGCRVGACEEFDLSFRKKSNVSDDCMLHRLASGVEIINVECFSNGTTGLFQKKTSKKAKDVETNVCEPEPVFRFSVPDEVIEMILIRLPLKSLLAARRVCKKWRFLTTTPHFMRLRLEGSHQSPWLFLFSIASDRSYHGEMHALDVSQDQWHRISDDVLKNRFMFSVASIGTEIYIVGGCSSSVHSDLPLNDYSYKEHKGVLVFNSLTGLWRKATAMNSARLKPILGVFHVSANCSLFYEKINLSSNLHLKSRAGMVSDVYEDPHRFSLRCQLSGSLNEAHHSPEMNRETSTLTREKSNNQLKFALIVVGGHRIPRDGSLYHPLETGEVYDPETNRWIEIARLPRDFGTVCSGAVCDAKFYVYSENDKLAVYDLEMGFWVTIQMSQPPPRLQEYKLNLVSCKGRLYMLCVSWCGTEGQMNRREKAVRKLWEFDLWYHTWSEVSRHPDAPMDRNATFVVDGDKIYGLEMFKIFGQLLDFLTVCCISDPEPQWGRLSRKHALSEADSISFLTKTMLVLQL</sequence>
<dbReference type="Pfam" id="PF01344">
    <property type="entry name" value="Kelch_1"/>
    <property type="match status" value="1"/>
</dbReference>
<reference evidence="2" key="2">
    <citation type="journal article" date="2022" name="Hortic Res">
        <title>The genome of Dioscorea zingiberensis sheds light on the biosynthesis, origin and evolution of the medicinally important diosgenin saponins.</title>
        <authorList>
            <person name="Li Y."/>
            <person name="Tan C."/>
            <person name="Li Z."/>
            <person name="Guo J."/>
            <person name="Li S."/>
            <person name="Chen X."/>
            <person name="Wang C."/>
            <person name="Dai X."/>
            <person name="Yang H."/>
            <person name="Song W."/>
            <person name="Hou L."/>
            <person name="Xu J."/>
            <person name="Tong Z."/>
            <person name="Xu A."/>
            <person name="Yuan X."/>
            <person name="Wang W."/>
            <person name="Yang Q."/>
            <person name="Chen L."/>
            <person name="Sun Z."/>
            <person name="Wang K."/>
            <person name="Pan B."/>
            <person name="Chen J."/>
            <person name="Bao Y."/>
            <person name="Liu F."/>
            <person name="Qi X."/>
            <person name="Gang D.R."/>
            <person name="Wen J."/>
            <person name="Li J."/>
        </authorList>
    </citation>
    <scope>NUCLEOTIDE SEQUENCE</scope>
    <source>
        <strain evidence="2">Dzin_1.0</strain>
    </source>
</reference>
<dbReference type="InterPro" id="IPR006652">
    <property type="entry name" value="Kelch_1"/>
</dbReference>